<evidence type="ECO:0000256" key="1">
    <source>
        <dbReference type="SAM" id="MobiDB-lite"/>
    </source>
</evidence>
<feature type="compositionally biased region" description="Basic and acidic residues" evidence="1">
    <location>
        <begin position="409"/>
        <end position="418"/>
    </location>
</feature>
<gene>
    <name evidence="3" type="ORF">VNI00_018174</name>
</gene>
<feature type="compositionally biased region" description="Polar residues" evidence="1">
    <location>
        <begin position="205"/>
        <end position="251"/>
    </location>
</feature>
<dbReference type="Proteomes" id="UP001383192">
    <property type="component" value="Unassembled WGS sequence"/>
</dbReference>
<keyword evidence="2" id="KW-0472">Membrane</keyword>
<feature type="compositionally biased region" description="Low complexity" evidence="1">
    <location>
        <begin position="252"/>
        <end position="264"/>
    </location>
</feature>
<reference evidence="3 4" key="1">
    <citation type="submission" date="2024-01" db="EMBL/GenBank/DDBJ databases">
        <title>A draft genome for a cacao thread blight-causing isolate of Paramarasmius palmivorus.</title>
        <authorList>
            <person name="Baruah I.K."/>
            <person name="Bukari Y."/>
            <person name="Amoako-Attah I."/>
            <person name="Meinhardt L.W."/>
            <person name="Bailey B.A."/>
            <person name="Cohen S.P."/>
        </authorList>
    </citation>
    <scope>NUCLEOTIDE SEQUENCE [LARGE SCALE GENOMIC DNA]</scope>
    <source>
        <strain evidence="3 4">GH-12</strain>
    </source>
</reference>
<keyword evidence="2" id="KW-1133">Transmembrane helix</keyword>
<keyword evidence="2" id="KW-0812">Transmembrane</keyword>
<accession>A0AAW0B054</accession>
<evidence type="ECO:0000313" key="3">
    <source>
        <dbReference type="EMBL" id="KAK7019180.1"/>
    </source>
</evidence>
<dbReference type="AlphaFoldDB" id="A0AAW0B054"/>
<evidence type="ECO:0000313" key="4">
    <source>
        <dbReference type="Proteomes" id="UP001383192"/>
    </source>
</evidence>
<comment type="caution">
    <text evidence="3">The sequence shown here is derived from an EMBL/GenBank/DDBJ whole genome shotgun (WGS) entry which is preliminary data.</text>
</comment>
<keyword evidence="4" id="KW-1185">Reference proteome</keyword>
<name>A0AAW0B054_9AGAR</name>
<proteinExistence type="predicted"/>
<feature type="compositionally biased region" description="Polar residues" evidence="1">
    <location>
        <begin position="265"/>
        <end position="277"/>
    </location>
</feature>
<protein>
    <submittedName>
        <fullName evidence="3">Uncharacterized protein</fullName>
    </submittedName>
</protein>
<sequence>MVLEMMNEMRWHYIIRPARLEDTFFSEDSYFSLPTSINASGMLRLLVSLLLVALIPCSRAIQFDSADPNPVQLEGNIVQIQVKWHQVDQIEPFPFKFTLKPSGNRGSNVSSQPFFSNTSPGNPTFSSVAPGDYFLFAERLDGIPPSIIGQFPPPITVIPQGDTSSTSNTSPSESTDRYGLPEKFFKLPSSCSQMAISTKTTIAMPTAESQGPASTTSNTTFPASSEARSITDTNSESPSDANTSTPTTASRNGIITTTNLGIGTQPTIVSSRTQAPNEITAGSTDTAGGGTTNGRPSFPSDNSGQRSDIGAIIGGVIGGLVFVTVMMLGLLYLRRRRTKRNSTAEIFDKNKMVKERESDYPFAAIHSPSYREKSSTEERAAVMKNYSRDSSPSPSAHEATITASDVSEENSRTSRTDRQMEIEERIQQLQAQLITLKDFAGEEQMGEIREKIDRLNALKESDWALELSDERPPDMD</sequence>
<feature type="region of interest" description="Disordered" evidence="1">
    <location>
        <begin position="385"/>
        <end position="418"/>
    </location>
</feature>
<feature type="transmembrane region" description="Helical" evidence="2">
    <location>
        <begin position="309"/>
        <end position="333"/>
    </location>
</feature>
<dbReference type="EMBL" id="JAYKXP010000215">
    <property type="protein sequence ID" value="KAK7019180.1"/>
    <property type="molecule type" value="Genomic_DNA"/>
</dbReference>
<organism evidence="3 4">
    <name type="scientific">Paramarasmius palmivorus</name>
    <dbReference type="NCBI Taxonomy" id="297713"/>
    <lineage>
        <taxon>Eukaryota</taxon>
        <taxon>Fungi</taxon>
        <taxon>Dikarya</taxon>
        <taxon>Basidiomycota</taxon>
        <taxon>Agaricomycotina</taxon>
        <taxon>Agaricomycetes</taxon>
        <taxon>Agaricomycetidae</taxon>
        <taxon>Agaricales</taxon>
        <taxon>Marasmiineae</taxon>
        <taxon>Marasmiaceae</taxon>
        <taxon>Paramarasmius</taxon>
    </lineage>
</organism>
<feature type="region of interest" description="Disordered" evidence="1">
    <location>
        <begin position="151"/>
        <end position="180"/>
    </location>
</feature>
<feature type="compositionally biased region" description="Low complexity" evidence="1">
    <location>
        <begin position="163"/>
        <end position="173"/>
    </location>
</feature>
<feature type="region of interest" description="Disordered" evidence="1">
    <location>
        <begin position="205"/>
        <end position="305"/>
    </location>
</feature>
<evidence type="ECO:0000256" key="2">
    <source>
        <dbReference type="SAM" id="Phobius"/>
    </source>
</evidence>